<dbReference type="FunFam" id="2.60.40.1180:FF:000044">
    <property type="entry name" value="Alpha-glucosidase 1"/>
    <property type="match status" value="1"/>
</dbReference>
<dbReference type="InterPro" id="IPR030459">
    <property type="entry name" value="Glyco_hydro_31_CS"/>
</dbReference>
<dbReference type="Pfam" id="PF13802">
    <property type="entry name" value="Gal_mutarotas_2"/>
    <property type="match status" value="1"/>
</dbReference>
<dbReference type="Gene3D" id="2.60.40.1760">
    <property type="entry name" value="glycosyl hydrolase (family 31)"/>
    <property type="match status" value="1"/>
</dbReference>
<feature type="domain" description="Glycoside hydrolase family 31 N-terminal" evidence="12">
    <location>
        <begin position="196"/>
        <end position="361"/>
    </location>
</feature>
<dbReference type="PANTHER" id="PTHR22762:SF133">
    <property type="entry name" value="P-TYPE DOMAIN-CONTAINING PROTEIN"/>
    <property type="match status" value="1"/>
</dbReference>
<evidence type="ECO:0000256" key="1">
    <source>
        <dbReference type="ARBA" id="ARBA00001657"/>
    </source>
</evidence>
<comment type="similarity">
    <text evidence="2 9">Belongs to the glycosyl hydrolase 31 family.</text>
</comment>
<evidence type="ECO:0000256" key="7">
    <source>
        <dbReference type="ARBA" id="ARBA00023295"/>
    </source>
</evidence>
<dbReference type="InterPro" id="IPR017853">
    <property type="entry name" value="GH"/>
</dbReference>
<dbReference type="AlphaFoldDB" id="A0A8T0JBQ0"/>
<dbReference type="InterPro" id="IPR025887">
    <property type="entry name" value="Glyco_hydro_31_N_dom"/>
</dbReference>
<dbReference type="InterPro" id="IPR011013">
    <property type="entry name" value="Gal_mutarotase_sf_dom"/>
</dbReference>
<feature type="domain" description="Glycoside hydrolase family 31 TIM barrel" evidence="11">
    <location>
        <begin position="405"/>
        <end position="776"/>
    </location>
</feature>
<keyword evidence="10" id="KW-0472">Membrane</keyword>
<evidence type="ECO:0000256" key="4">
    <source>
        <dbReference type="ARBA" id="ARBA00022729"/>
    </source>
</evidence>
<keyword evidence="7 9" id="KW-0326">Glycosidase</keyword>
<dbReference type="SUPFAM" id="SSF51445">
    <property type="entry name" value="(Trans)glycosidases"/>
    <property type="match status" value="1"/>
</dbReference>
<dbReference type="PANTHER" id="PTHR22762">
    <property type="entry name" value="ALPHA-GLUCOSIDASE"/>
    <property type="match status" value="1"/>
</dbReference>
<evidence type="ECO:0000256" key="6">
    <source>
        <dbReference type="ARBA" id="ARBA00023180"/>
    </source>
</evidence>
<comment type="caution">
    <text evidence="14">The sequence shown here is derived from an EMBL/GenBank/DDBJ whole genome shotgun (WGS) entry which is preliminary data.</text>
</comment>
<evidence type="ECO:0000313" key="15">
    <source>
        <dbReference type="Proteomes" id="UP000822688"/>
    </source>
</evidence>
<evidence type="ECO:0000256" key="10">
    <source>
        <dbReference type="SAM" id="Phobius"/>
    </source>
</evidence>
<keyword evidence="10" id="KW-1133">Transmembrane helix</keyword>
<keyword evidence="10" id="KW-0812">Transmembrane</keyword>
<dbReference type="GO" id="GO:0030246">
    <property type="term" value="F:carbohydrate binding"/>
    <property type="evidence" value="ECO:0007669"/>
    <property type="project" value="InterPro"/>
</dbReference>
<keyword evidence="6" id="KW-0325">Glycoprotein</keyword>
<protein>
    <recommendedName>
        <fullName evidence="3">alpha-glucosidase</fullName>
        <ecNumber evidence="3">3.2.1.20</ecNumber>
    </recommendedName>
    <alternativeName>
        <fullName evidence="8">Maltase</fullName>
    </alternativeName>
</protein>
<dbReference type="SUPFAM" id="SSF74650">
    <property type="entry name" value="Galactose mutarotase-like"/>
    <property type="match status" value="1"/>
</dbReference>
<dbReference type="CDD" id="cd14752">
    <property type="entry name" value="GH31_N"/>
    <property type="match status" value="1"/>
</dbReference>
<feature type="transmembrane region" description="Helical" evidence="10">
    <location>
        <begin position="93"/>
        <end position="112"/>
    </location>
</feature>
<name>A0A8T0JBQ0_CERPU</name>
<dbReference type="InterPro" id="IPR030458">
    <property type="entry name" value="Glyco_hydro_31_AS"/>
</dbReference>
<organism evidence="14 15">
    <name type="scientific">Ceratodon purpureus</name>
    <name type="common">Fire moss</name>
    <name type="synonym">Dicranum purpureum</name>
    <dbReference type="NCBI Taxonomy" id="3225"/>
    <lineage>
        <taxon>Eukaryota</taxon>
        <taxon>Viridiplantae</taxon>
        <taxon>Streptophyta</taxon>
        <taxon>Embryophyta</taxon>
        <taxon>Bryophyta</taxon>
        <taxon>Bryophytina</taxon>
        <taxon>Bryopsida</taxon>
        <taxon>Dicranidae</taxon>
        <taxon>Pseudoditrichales</taxon>
        <taxon>Ditrichaceae</taxon>
        <taxon>Ceratodon</taxon>
    </lineage>
</organism>
<dbReference type="Pfam" id="PF21365">
    <property type="entry name" value="Glyco_hydro_31_3rd"/>
    <property type="match status" value="1"/>
</dbReference>
<dbReference type="InterPro" id="IPR013780">
    <property type="entry name" value="Glyco_hydro_b"/>
</dbReference>
<dbReference type="EC" id="3.2.1.20" evidence="3"/>
<dbReference type="InterPro" id="IPR048395">
    <property type="entry name" value="Glyco_hydro_31_C"/>
</dbReference>
<evidence type="ECO:0000259" key="11">
    <source>
        <dbReference type="Pfam" id="PF01055"/>
    </source>
</evidence>
<dbReference type="PROSITE" id="PS00129">
    <property type="entry name" value="GLYCOSYL_HYDROL_F31_1"/>
    <property type="match status" value="1"/>
</dbReference>
<dbReference type="CDD" id="cd06602">
    <property type="entry name" value="GH31_MGAM_SI_GAA"/>
    <property type="match status" value="1"/>
</dbReference>
<accession>A0A8T0JBQ0</accession>
<proteinExistence type="inferred from homology"/>
<dbReference type="Gene3D" id="3.20.20.80">
    <property type="entry name" value="Glycosidases"/>
    <property type="match status" value="1"/>
</dbReference>
<dbReference type="Pfam" id="PF01055">
    <property type="entry name" value="Glyco_hydro_31_2nd"/>
    <property type="match status" value="1"/>
</dbReference>
<evidence type="ECO:0000256" key="2">
    <source>
        <dbReference type="ARBA" id="ARBA00007806"/>
    </source>
</evidence>
<dbReference type="InterPro" id="IPR000322">
    <property type="entry name" value="Glyco_hydro_31_TIM"/>
</dbReference>
<dbReference type="GO" id="GO:0090599">
    <property type="term" value="F:alpha-glucosidase activity"/>
    <property type="evidence" value="ECO:0007669"/>
    <property type="project" value="UniProtKB-ARBA"/>
</dbReference>
<dbReference type="Proteomes" id="UP000822688">
    <property type="component" value="Chromosome 1"/>
</dbReference>
<evidence type="ECO:0000256" key="5">
    <source>
        <dbReference type="ARBA" id="ARBA00022801"/>
    </source>
</evidence>
<sequence length="1024" mass="115162">MECSIEEELLVCEIEQSWHLLFCGDAWRSVGRNQAFSSCKSRRCSDQWRIETSPCQLVFTCLRLCFEDSVQDMTRAFTRIPGMTMALVRRFPVTTLLVNLGVLFLVLVAFSWSPTAVGENQVGYGYRVVCVNEVLNGDAIIADLDLIKGTDVYGPDVERLQLTVRYDNRDRIRVHLTDTNSPRWEVPADLIPRATAQELNTLRNATYSPDSSKAACRKLKVPLSRKPTIPVQNTAHPLEFSYTTEPFGFAITRRSNGEVLFNSTPSISMVNESATPSFNNMVFKDQYIELSTQLPSDSALYGLGEGTHAAGLRLAKGHTYTLWATDIGSYNLEIDLYGSYPFYVDVRKGGLTHGVLLVNSNGMDCVYGDEALSFKTIGGVLDLYFFAGPSPKAVMDQYTQFVGRPAPMPYWTLGFHQSRYGYKTLKEIETVVAKYKEVDLPLESMWSDIDYMDRYMDFAINPDTYPPVEFRKFVDTLHANDQKFMMIVDPGIKIDDDYPPYVRGKELDVFVRNEDGELYLGQVWPGAVHYPDFLHPNAKQWWAKEISEFYKQMPFDGLWLDMNEPSNFCSGPNCYYPPDVVCPEALDWCCMVCDNTNVSRWDRPPYHINTHWNKELYEKTITMTARHYGDVKHYDAHNIYGFAQTVATNKALKEITKKRPFVMSRSLYPGAGQFTAHWSGDNGASWNDLRYSIASIINSGLFGVPMVGADICGFFPSTWEELCNRWIQVGAFYPFARDHSDVHFGPQELYLWKSVTHSAKKVLSMRYRLLPFLYTLLHEAHVTGSPVARALFYVFPEDATTLDVSDQFLLGDAILVSPVLSGGQSSVKAYVPKGTWYNIFDWSAIRSNGSHHVLDAPWDSINVHIRSGSIVPMQEYANTTALVRRSPISLLVAFDGQEGDSASGDMFLDNDDDFGMEVRPKSSTYLRFKASLSANGGSIRSSATYGDWAEQQGLYVQKIAVLGVQSMPASVRIHGVEAPESVRFDLNTSAALLEISGLRLPAGKDFEVVWESTPNAAVGFVASI</sequence>
<evidence type="ECO:0000259" key="12">
    <source>
        <dbReference type="Pfam" id="PF13802"/>
    </source>
</evidence>
<evidence type="ECO:0000256" key="3">
    <source>
        <dbReference type="ARBA" id="ARBA00012741"/>
    </source>
</evidence>
<dbReference type="EMBL" id="CM026421">
    <property type="protein sequence ID" value="KAG0592423.1"/>
    <property type="molecule type" value="Genomic_DNA"/>
</dbReference>
<dbReference type="GO" id="GO:0005975">
    <property type="term" value="P:carbohydrate metabolic process"/>
    <property type="evidence" value="ECO:0007669"/>
    <property type="project" value="InterPro"/>
</dbReference>
<comment type="catalytic activity">
    <reaction evidence="1">
        <text>Hydrolysis of terminal, non-reducing (1-&gt;4)-linked alpha-D-glucose residues with release of alpha-D-glucose.</text>
        <dbReference type="EC" id="3.2.1.20"/>
    </reaction>
</comment>
<evidence type="ECO:0000256" key="8">
    <source>
        <dbReference type="ARBA" id="ARBA00041343"/>
    </source>
</evidence>
<dbReference type="SUPFAM" id="SSF51011">
    <property type="entry name" value="Glycosyl hydrolase domain"/>
    <property type="match status" value="1"/>
</dbReference>
<keyword evidence="4" id="KW-0732">Signal</keyword>
<dbReference type="Gene3D" id="2.60.40.1180">
    <property type="entry name" value="Golgi alpha-mannosidase II"/>
    <property type="match status" value="2"/>
</dbReference>
<dbReference type="PROSITE" id="PS00707">
    <property type="entry name" value="GLYCOSYL_HYDROL_F31_2"/>
    <property type="match status" value="1"/>
</dbReference>
<feature type="domain" description="Glycosyl hydrolase family 31 C-terminal" evidence="13">
    <location>
        <begin position="784"/>
        <end position="871"/>
    </location>
</feature>
<reference evidence="14" key="1">
    <citation type="submission" date="2020-06" db="EMBL/GenBank/DDBJ databases">
        <title>WGS assembly of Ceratodon purpureus strain R40.</title>
        <authorList>
            <person name="Carey S.B."/>
            <person name="Jenkins J."/>
            <person name="Shu S."/>
            <person name="Lovell J.T."/>
            <person name="Sreedasyam A."/>
            <person name="Maumus F."/>
            <person name="Tiley G.P."/>
            <person name="Fernandez-Pozo N."/>
            <person name="Barry K."/>
            <person name="Chen C."/>
            <person name="Wang M."/>
            <person name="Lipzen A."/>
            <person name="Daum C."/>
            <person name="Saski C.A."/>
            <person name="Payton A.C."/>
            <person name="Mcbreen J.C."/>
            <person name="Conrad R.E."/>
            <person name="Kollar L.M."/>
            <person name="Olsson S."/>
            <person name="Huttunen S."/>
            <person name="Landis J.B."/>
            <person name="Wickett N.J."/>
            <person name="Johnson M.G."/>
            <person name="Rensing S.A."/>
            <person name="Grimwood J."/>
            <person name="Schmutz J."/>
            <person name="Mcdaniel S.F."/>
        </authorList>
    </citation>
    <scope>NUCLEOTIDE SEQUENCE</scope>
    <source>
        <strain evidence="14">R40</strain>
    </source>
</reference>
<evidence type="ECO:0000313" key="14">
    <source>
        <dbReference type="EMBL" id="KAG0592423.1"/>
    </source>
</evidence>
<evidence type="ECO:0000256" key="9">
    <source>
        <dbReference type="RuleBase" id="RU361185"/>
    </source>
</evidence>
<evidence type="ECO:0000259" key="13">
    <source>
        <dbReference type="Pfam" id="PF21365"/>
    </source>
</evidence>
<keyword evidence="5 9" id="KW-0378">Hydrolase</keyword>
<keyword evidence="15" id="KW-1185">Reference proteome</keyword>
<gene>
    <name evidence="14" type="ORF">KC19_1G251100</name>
</gene>